<proteinExistence type="predicted"/>
<sequence>LLFFGIHCIELCFHIEFHIIIEAKHQFQRKKYYCDCLDIDGWHYGIQKFENECFSIANS</sequence>
<reference evidence="1" key="1">
    <citation type="submission" date="2017-02" db="UniProtKB">
        <authorList>
            <consortium name="WormBaseParasite"/>
        </authorList>
    </citation>
    <scope>IDENTIFICATION</scope>
</reference>
<organism evidence="1">
    <name type="scientific">Brugia timori</name>
    <dbReference type="NCBI Taxonomy" id="42155"/>
    <lineage>
        <taxon>Eukaryota</taxon>
        <taxon>Metazoa</taxon>
        <taxon>Ecdysozoa</taxon>
        <taxon>Nematoda</taxon>
        <taxon>Chromadorea</taxon>
        <taxon>Rhabditida</taxon>
        <taxon>Spirurina</taxon>
        <taxon>Spiruromorpha</taxon>
        <taxon>Filarioidea</taxon>
        <taxon>Onchocercidae</taxon>
        <taxon>Brugia</taxon>
    </lineage>
</organism>
<dbReference type="WBParaSite" id="BTMF_0001741901-mRNA-1">
    <property type="protein sequence ID" value="BTMF_0001741901-mRNA-1"/>
    <property type="gene ID" value="BTMF_0001741901"/>
</dbReference>
<accession>A0A0R3RBK0</accession>
<name>A0A0R3RBK0_9BILA</name>
<protein>
    <submittedName>
        <fullName evidence="1">Secreted protein</fullName>
    </submittedName>
</protein>
<evidence type="ECO:0000313" key="1">
    <source>
        <dbReference type="WBParaSite" id="BTMF_0001741901-mRNA-1"/>
    </source>
</evidence>
<dbReference type="AlphaFoldDB" id="A0A0R3RBK0"/>